<dbReference type="RefSeq" id="WP_137334209.1">
    <property type="nucleotide sequence ID" value="NZ_CP040077.1"/>
</dbReference>
<protein>
    <submittedName>
        <fullName evidence="1">DUF1493 family protein</fullName>
    </submittedName>
</protein>
<gene>
    <name evidence="1" type="ORF">FAZ95_21055</name>
</gene>
<dbReference type="InterPro" id="IPR010862">
    <property type="entry name" value="DUF1493"/>
</dbReference>
<accession>A0A4P8IW73</accession>
<dbReference type="KEGG" id="tvl:FAZ95_21055"/>
<keyword evidence="2" id="KW-1185">Reference proteome</keyword>
<proteinExistence type="predicted"/>
<name>A0A4P8IW73_9BURK</name>
<dbReference type="OrthoDB" id="9018682at2"/>
<evidence type="ECO:0000313" key="1">
    <source>
        <dbReference type="EMBL" id="QCP51424.1"/>
    </source>
</evidence>
<reference evidence="1 2" key="1">
    <citation type="submission" date="2019-05" db="EMBL/GenBank/DDBJ databases">
        <title>Burkholderia sp. DHOD12, isolated from subtropical forest soil.</title>
        <authorList>
            <person name="Gao Z.-H."/>
            <person name="Qiu L.-H."/>
        </authorList>
    </citation>
    <scope>NUCLEOTIDE SEQUENCE [LARGE SCALE GENOMIC DNA]</scope>
    <source>
        <strain evidence="1 2">DHOD12</strain>
    </source>
</reference>
<dbReference type="EMBL" id="CP040077">
    <property type="protein sequence ID" value="QCP51424.1"/>
    <property type="molecule type" value="Genomic_DNA"/>
</dbReference>
<dbReference type="AlphaFoldDB" id="A0A4P8IW73"/>
<organism evidence="1 2">
    <name type="scientific">Trinickia violacea</name>
    <dbReference type="NCBI Taxonomy" id="2571746"/>
    <lineage>
        <taxon>Bacteria</taxon>
        <taxon>Pseudomonadati</taxon>
        <taxon>Pseudomonadota</taxon>
        <taxon>Betaproteobacteria</taxon>
        <taxon>Burkholderiales</taxon>
        <taxon>Burkholderiaceae</taxon>
        <taxon>Trinickia</taxon>
    </lineage>
</organism>
<evidence type="ECO:0000313" key="2">
    <source>
        <dbReference type="Proteomes" id="UP000298656"/>
    </source>
</evidence>
<dbReference type="Pfam" id="PF07377">
    <property type="entry name" value="DUF1493"/>
    <property type="match status" value="1"/>
</dbReference>
<sequence>MEDDTWVRIEAFAREEIGQPLFRRLTFTPETRLDEDAGLAGVDAIEFIDKWALTFDVAAQGFPYDRYFSGDGFDLAALLLCFFPKRFRDPPLVPITLGMLAEATRRGRWDTQEIEAWAKEAN</sequence>
<dbReference type="Proteomes" id="UP000298656">
    <property type="component" value="Chromosome 1"/>
</dbReference>